<evidence type="ECO:0000313" key="4">
    <source>
        <dbReference type="EMBL" id="KAF2498744.1"/>
    </source>
</evidence>
<dbReference type="GO" id="GO:0007165">
    <property type="term" value="P:signal transduction"/>
    <property type="evidence" value="ECO:0007669"/>
    <property type="project" value="InterPro"/>
</dbReference>
<dbReference type="GO" id="GO:0016020">
    <property type="term" value="C:membrane"/>
    <property type="evidence" value="ECO:0007669"/>
    <property type="project" value="InterPro"/>
</dbReference>
<organism evidence="4 5">
    <name type="scientific">Lophium mytilinum</name>
    <dbReference type="NCBI Taxonomy" id="390894"/>
    <lineage>
        <taxon>Eukaryota</taxon>
        <taxon>Fungi</taxon>
        <taxon>Dikarya</taxon>
        <taxon>Ascomycota</taxon>
        <taxon>Pezizomycotina</taxon>
        <taxon>Dothideomycetes</taxon>
        <taxon>Pleosporomycetidae</taxon>
        <taxon>Mytilinidiales</taxon>
        <taxon>Mytilinidiaceae</taxon>
        <taxon>Lophium</taxon>
    </lineage>
</organism>
<keyword evidence="4" id="KW-0418">Kinase</keyword>
<dbReference type="Gene3D" id="3.30.200.20">
    <property type="entry name" value="Phosphorylase Kinase, domain 1"/>
    <property type="match status" value="1"/>
</dbReference>
<keyword evidence="2" id="KW-0342">GTP-binding</keyword>
<evidence type="ECO:0000256" key="1">
    <source>
        <dbReference type="ARBA" id="ARBA00022741"/>
    </source>
</evidence>
<evidence type="ECO:0000259" key="3">
    <source>
        <dbReference type="PROSITE" id="PS50011"/>
    </source>
</evidence>
<dbReference type="PROSITE" id="PS51419">
    <property type="entry name" value="RAB"/>
    <property type="match status" value="1"/>
</dbReference>
<dbReference type="Proteomes" id="UP000799750">
    <property type="component" value="Unassembled WGS sequence"/>
</dbReference>
<dbReference type="GO" id="GO:0005525">
    <property type="term" value="F:GTP binding"/>
    <property type="evidence" value="ECO:0007669"/>
    <property type="project" value="UniProtKB-KW"/>
</dbReference>
<proteinExistence type="predicted"/>
<dbReference type="GO" id="GO:0003924">
    <property type="term" value="F:GTPase activity"/>
    <property type="evidence" value="ECO:0007669"/>
    <property type="project" value="InterPro"/>
</dbReference>
<evidence type="ECO:0000313" key="5">
    <source>
        <dbReference type="Proteomes" id="UP000799750"/>
    </source>
</evidence>
<keyword evidence="1" id="KW-0547">Nucleotide-binding</keyword>
<dbReference type="InterPro" id="IPR027417">
    <property type="entry name" value="P-loop_NTPase"/>
</dbReference>
<dbReference type="Gene3D" id="1.10.510.10">
    <property type="entry name" value="Transferase(Phosphotransferase) domain 1"/>
    <property type="match status" value="1"/>
</dbReference>
<keyword evidence="4" id="KW-0808">Transferase</keyword>
<dbReference type="OrthoDB" id="4062651at2759"/>
<dbReference type="InterPro" id="IPR008271">
    <property type="entry name" value="Ser/Thr_kinase_AS"/>
</dbReference>
<dbReference type="GO" id="GO:0005524">
    <property type="term" value="F:ATP binding"/>
    <property type="evidence" value="ECO:0007669"/>
    <property type="project" value="InterPro"/>
</dbReference>
<dbReference type="Gene3D" id="3.40.50.300">
    <property type="entry name" value="P-loop containing nucleotide triphosphate hydrolases"/>
    <property type="match status" value="1"/>
</dbReference>
<dbReference type="InterPro" id="IPR000719">
    <property type="entry name" value="Prot_kinase_dom"/>
</dbReference>
<dbReference type="InterPro" id="IPR011009">
    <property type="entry name" value="Kinase-like_dom_sf"/>
</dbReference>
<dbReference type="PROSITE" id="PS51420">
    <property type="entry name" value="RHO"/>
    <property type="match status" value="1"/>
</dbReference>
<dbReference type="InterPro" id="IPR005225">
    <property type="entry name" value="Small_GTP-bd"/>
</dbReference>
<feature type="domain" description="Protein kinase" evidence="3">
    <location>
        <begin position="42"/>
        <end position="325"/>
    </location>
</feature>
<dbReference type="AlphaFoldDB" id="A0A6A6R376"/>
<dbReference type="PROSITE" id="PS50011">
    <property type="entry name" value="PROTEIN_KINASE_DOM"/>
    <property type="match status" value="1"/>
</dbReference>
<name>A0A6A6R376_9PEZI</name>
<dbReference type="EMBL" id="MU004185">
    <property type="protein sequence ID" value="KAF2498744.1"/>
    <property type="molecule type" value="Genomic_DNA"/>
</dbReference>
<dbReference type="PROSITE" id="PS51421">
    <property type="entry name" value="RAS"/>
    <property type="match status" value="1"/>
</dbReference>
<sequence length="595" mass="66918">MPTTGDLDNHDEDPIDVFEHTYGSIELQYSLEDLTETDRRRFNTTQVLGHGAYAWVEEVQDLVKGDTVAMKVIPALKRKREQTRKRVQEEVEILRKISGHCHIVRLRHAFAEKRGFCILVEPVAECDLAAFYEHCAAEKFPGKMIREIRMWFSCLAHGLEYIHSHRIRHKDIKPQNILVKDGNVLFADFGLAKDFASSDGLSSTTEGYTQKTPMYAAPEVHQQGERRYSADIFSLGCVFAELACLLNGGPVSAFYDFRIKSKSYGSETHAFHETLDLVDLWLEKSTLRIYHVIMDMLEEEASQRPTALELQGATTRPIRPGHYQVDPKRRSIVPSLVAEPEIASCAVAIGEQCQATQPTSIVDSSKAFKVESTSSNRKEIFEQHLRKIKPPQIAEPFSKPAIHVKKKALLTPPKMTTSKVIVLLGAAGAGKSALVRSFTSGRFYHDYDPTIQDTACKPVTTRSLTTLLRIVDTAGQDEYAELRETSALDADGFVIVYSIEDRGSFDRVLGFIEDVQRVWAWAQQQGRKEEGQHPRFLTIVGAKADLKGERCVRVEEGEKLAKSVGCQFLETSAKENWNVDVLFRDAVERLVEGNG</sequence>
<accession>A0A6A6R376</accession>
<dbReference type="SMART" id="SM00175">
    <property type="entry name" value="RAB"/>
    <property type="match status" value="1"/>
</dbReference>
<dbReference type="PANTHER" id="PTHR24070">
    <property type="entry name" value="RAS, DI-RAS, AND RHEB FAMILY MEMBERS OF SMALL GTPASE SUPERFAMILY"/>
    <property type="match status" value="1"/>
</dbReference>
<dbReference type="InterPro" id="IPR001806">
    <property type="entry name" value="Small_GTPase"/>
</dbReference>
<protein>
    <submittedName>
        <fullName evidence="4">Kinase-like protein</fullName>
    </submittedName>
</protein>
<dbReference type="SMART" id="SM00174">
    <property type="entry name" value="RHO"/>
    <property type="match status" value="1"/>
</dbReference>
<dbReference type="SMART" id="SM00173">
    <property type="entry name" value="RAS"/>
    <property type="match status" value="1"/>
</dbReference>
<keyword evidence="5" id="KW-1185">Reference proteome</keyword>
<dbReference type="SUPFAM" id="SSF56112">
    <property type="entry name" value="Protein kinase-like (PK-like)"/>
    <property type="match status" value="1"/>
</dbReference>
<dbReference type="SMART" id="SM00220">
    <property type="entry name" value="S_TKc"/>
    <property type="match status" value="1"/>
</dbReference>
<dbReference type="CDD" id="cd00180">
    <property type="entry name" value="PKc"/>
    <property type="match status" value="1"/>
</dbReference>
<gene>
    <name evidence="4" type="ORF">BU16DRAFT_558795</name>
</gene>
<dbReference type="PROSITE" id="PS00108">
    <property type="entry name" value="PROTEIN_KINASE_ST"/>
    <property type="match status" value="1"/>
</dbReference>
<dbReference type="NCBIfam" id="TIGR00231">
    <property type="entry name" value="small_GTP"/>
    <property type="match status" value="1"/>
</dbReference>
<evidence type="ECO:0000256" key="2">
    <source>
        <dbReference type="ARBA" id="ARBA00023134"/>
    </source>
</evidence>
<dbReference type="Pfam" id="PF00071">
    <property type="entry name" value="Ras"/>
    <property type="match status" value="1"/>
</dbReference>
<reference evidence="4" key="1">
    <citation type="journal article" date="2020" name="Stud. Mycol.">
        <title>101 Dothideomycetes genomes: a test case for predicting lifestyles and emergence of pathogens.</title>
        <authorList>
            <person name="Haridas S."/>
            <person name="Albert R."/>
            <person name="Binder M."/>
            <person name="Bloem J."/>
            <person name="Labutti K."/>
            <person name="Salamov A."/>
            <person name="Andreopoulos B."/>
            <person name="Baker S."/>
            <person name="Barry K."/>
            <person name="Bills G."/>
            <person name="Bluhm B."/>
            <person name="Cannon C."/>
            <person name="Castanera R."/>
            <person name="Culley D."/>
            <person name="Daum C."/>
            <person name="Ezra D."/>
            <person name="Gonzalez J."/>
            <person name="Henrissat B."/>
            <person name="Kuo A."/>
            <person name="Liang C."/>
            <person name="Lipzen A."/>
            <person name="Lutzoni F."/>
            <person name="Magnuson J."/>
            <person name="Mondo S."/>
            <person name="Nolan M."/>
            <person name="Ohm R."/>
            <person name="Pangilinan J."/>
            <person name="Park H.-J."/>
            <person name="Ramirez L."/>
            <person name="Alfaro M."/>
            <person name="Sun H."/>
            <person name="Tritt A."/>
            <person name="Yoshinaga Y."/>
            <person name="Zwiers L.-H."/>
            <person name="Turgeon B."/>
            <person name="Goodwin S."/>
            <person name="Spatafora J."/>
            <person name="Crous P."/>
            <person name="Grigoriev I."/>
        </authorList>
    </citation>
    <scope>NUCLEOTIDE SEQUENCE</scope>
    <source>
        <strain evidence="4">CBS 269.34</strain>
    </source>
</reference>
<dbReference type="InterPro" id="IPR020849">
    <property type="entry name" value="Small_GTPase_Ras-type"/>
</dbReference>
<dbReference type="SUPFAM" id="SSF52540">
    <property type="entry name" value="P-loop containing nucleoside triphosphate hydrolases"/>
    <property type="match status" value="1"/>
</dbReference>
<dbReference type="PRINTS" id="PR00449">
    <property type="entry name" value="RASTRNSFRMNG"/>
</dbReference>
<dbReference type="Pfam" id="PF00069">
    <property type="entry name" value="Pkinase"/>
    <property type="match status" value="1"/>
</dbReference>
<dbReference type="GO" id="GO:0004672">
    <property type="term" value="F:protein kinase activity"/>
    <property type="evidence" value="ECO:0007669"/>
    <property type="project" value="InterPro"/>
</dbReference>